<dbReference type="AlphaFoldDB" id="A0A645DVI6"/>
<keyword evidence="1" id="KW-1133">Transmembrane helix</keyword>
<feature type="transmembrane region" description="Helical" evidence="1">
    <location>
        <begin position="88"/>
        <end position="111"/>
    </location>
</feature>
<proteinExistence type="predicted"/>
<evidence type="ECO:0000313" key="2">
    <source>
        <dbReference type="EMBL" id="MPM93309.1"/>
    </source>
</evidence>
<comment type="caution">
    <text evidence="2">The sequence shown here is derived from an EMBL/GenBank/DDBJ whole genome shotgun (WGS) entry which is preliminary data.</text>
</comment>
<feature type="transmembrane region" description="Helical" evidence="1">
    <location>
        <begin position="56"/>
        <end position="76"/>
    </location>
</feature>
<keyword evidence="1" id="KW-0812">Transmembrane</keyword>
<name>A0A645DVI6_9ZZZZ</name>
<protein>
    <submittedName>
        <fullName evidence="2">Uncharacterized protein</fullName>
    </submittedName>
</protein>
<sequence>MNAAAAGCAGTAAEGKRKADNGMSLSASLSMVVPTIIIVGCIALQVMFSSSDSKRLGLLLPAVAFLFSLLIVANIARNGSTLPISATIPLYGMFLLSNLPTVVFLIIYVVCRRKRALRDPKEKRPSQEQD</sequence>
<accession>A0A645DVI6</accession>
<gene>
    <name evidence="2" type="ORF">SDC9_140445</name>
</gene>
<evidence type="ECO:0000256" key="1">
    <source>
        <dbReference type="SAM" id="Phobius"/>
    </source>
</evidence>
<organism evidence="2">
    <name type="scientific">bioreactor metagenome</name>
    <dbReference type="NCBI Taxonomy" id="1076179"/>
    <lineage>
        <taxon>unclassified sequences</taxon>
        <taxon>metagenomes</taxon>
        <taxon>ecological metagenomes</taxon>
    </lineage>
</organism>
<feature type="transmembrane region" description="Helical" evidence="1">
    <location>
        <begin position="25"/>
        <end position="44"/>
    </location>
</feature>
<reference evidence="2" key="1">
    <citation type="submission" date="2019-08" db="EMBL/GenBank/DDBJ databases">
        <authorList>
            <person name="Kucharzyk K."/>
            <person name="Murdoch R.W."/>
            <person name="Higgins S."/>
            <person name="Loffler F."/>
        </authorList>
    </citation>
    <scope>NUCLEOTIDE SEQUENCE</scope>
</reference>
<keyword evidence="1" id="KW-0472">Membrane</keyword>
<dbReference type="EMBL" id="VSSQ01040136">
    <property type="protein sequence ID" value="MPM93309.1"/>
    <property type="molecule type" value="Genomic_DNA"/>
</dbReference>